<feature type="compositionally biased region" description="Low complexity" evidence="1">
    <location>
        <begin position="1"/>
        <end position="10"/>
    </location>
</feature>
<feature type="compositionally biased region" description="Polar residues" evidence="1">
    <location>
        <begin position="16"/>
        <end position="55"/>
    </location>
</feature>
<dbReference type="Proteomes" id="UP000652761">
    <property type="component" value="Unassembled WGS sequence"/>
</dbReference>
<feature type="compositionally biased region" description="Basic and acidic residues" evidence="1">
    <location>
        <begin position="58"/>
        <end position="74"/>
    </location>
</feature>
<gene>
    <name evidence="2" type="ORF">Taro_034100</name>
</gene>
<reference evidence="2" key="1">
    <citation type="submission" date="2017-07" db="EMBL/GenBank/DDBJ databases">
        <title>Taro Niue Genome Assembly and Annotation.</title>
        <authorList>
            <person name="Atibalentja N."/>
            <person name="Keating K."/>
            <person name="Fields C.J."/>
        </authorList>
    </citation>
    <scope>NUCLEOTIDE SEQUENCE</scope>
    <source>
        <strain evidence="2">Niue_2</strain>
        <tissue evidence="2">Leaf</tissue>
    </source>
</reference>
<proteinExistence type="predicted"/>
<keyword evidence="3" id="KW-1185">Reference proteome</keyword>
<evidence type="ECO:0000313" key="3">
    <source>
        <dbReference type="Proteomes" id="UP000652761"/>
    </source>
</evidence>
<feature type="compositionally biased region" description="Polar residues" evidence="1">
    <location>
        <begin position="75"/>
        <end position="85"/>
    </location>
</feature>
<feature type="compositionally biased region" description="Basic residues" evidence="1">
    <location>
        <begin position="135"/>
        <end position="144"/>
    </location>
</feature>
<comment type="caution">
    <text evidence="2">The sequence shown here is derived from an EMBL/GenBank/DDBJ whole genome shotgun (WGS) entry which is preliminary data.</text>
</comment>
<evidence type="ECO:0000256" key="1">
    <source>
        <dbReference type="SAM" id="MobiDB-lite"/>
    </source>
</evidence>
<dbReference type="AlphaFoldDB" id="A0A843VZT3"/>
<sequence length="152" mass="17298">MTQAPTSRTSTRSRRNNQASPQETPNSHVRSNVSPQARPPQTSVRSRVHKQNQLAPRTLHEVRELHPPVPHEQHQGTGYRNSSWVPAQGTLRETAEWKPLNTAHEAKPTKPTELDTARLQPPCRLGQRETQSRNQHVKQRHRKNNQATATSN</sequence>
<feature type="region of interest" description="Disordered" evidence="1">
    <location>
        <begin position="1"/>
        <end position="152"/>
    </location>
</feature>
<evidence type="ECO:0000313" key="2">
    <source>
        <dbReference type="EMBL" id="MQM01346.1"/>
    </source>
</evidence>
<dbReference type="EMBL" id="NMUH01002664">
    <property type="protein sequence ID" value="MQM01346.1"/>
    <property type="molecule type" value="Genomic_DNA"/>
</dbReference>
<protein>
    <submittedName>
        <fullName evidence="2">Uncharacterized protein</fullName>
    </submittedName>
</protein>
<organism evidence="2 3">
    <name type="scientific">Colocasia esculenta</name>
    <name type="common">Wild taro</name>
    <name type="synonym">Arum esculentum</name>
    <dbReference type="NCBI Taxonomy" id="4460"/>
    <lineage>
        <taxon>Eukaryota</taxon>
        <taxon>Viridiplantae</taxon>
        <taxon>Streptophyta</taxon>
        <taxon>Embryophyta</taxon>
        <taxon>Tracheophyta</taxon>
        <taxon>Spermatophyta</taxon>
        <taxon>Magnoliopsida</taxon>
        <taxon>Liliopsida</taxon>
        <taxon>Araceae</taxon>
        <taxon>Aroideae</taxon>
        <taxon>Colocasieae</taxon>
        <taxon>Colocasia</taxon>
    </lineage>
</organism>
<accession>A0A843VZT3</accession>
<feature type="compositionally biased region" description="Basic and acidic residues" evidence="1">
    <location>
        <begin position="104"/>
        <end position="116"/>
    </location>
</feature>
<name>A0A843VZT3_COLES</name>